<feature type="compositionally biased region" description="Polar residues" evidence="5">
    <location>
        <begin position="95"/>
        <end position="108"/>
    </location>
</feature>
<feature type="region of interest" description="Disordered" evidence="5">
    <location>
        <begin position="609"/>
        <end position="638"/>
    </location>
</feature>
<gene>
    <name evidence="7" type="ORF">PV09_02373</name>
</gene>
<dbReference type="STRING" id="253628.A0A0D1Z120"/>
<feature type="region of interest" description="Disordered" evidence="5">
    <location>
        <begin position="663"/>
        <end position="708"/>
    </location>
</feature>
<feature type="compositionally biased region" description="Basic and acidic residues" evidence="5">
    <location>
        <begin position="479"/>
        <end position="489"/>
    </location>
</feature>
<dbReference type="Gene3D" id="2.10.110.10">
    <property type="entry name" value="Cysteine Rich Protein"/>
    <property type="match status" value="3"/>
</dbReference>
<feature type="region of interest" description="Disordered" evidence="5">
    <location>
        <begin position="183"/>
        <end position="580"/>
    </location>
</feature>
<dbReference type="SMART" id="SM00132">
    <property type="entry name" value="LIM"/>
    <property type="match status" value="3"/>
</dbReference>
<keyword evidence="2 4" id="KW-0862">Zinc</keyword>
<dbReference type="PANTHER" id="PTHR24214">
    <property type="entry name" value="PDZ AND LIM DOMAIN PROTEIN ZASP"/>
    <property type="match status" value="1"/>
</dbReference>
<feature type="compositionally biased region" description="Basic and acidic residues" evidence="5">
    <location>
        <begin position="427"/>
        <end position="455"/>
    </location>
</feature>
<dbReference type="FunFam" id="2.10.110.10:FF:000077">
    <property type="entry name" value="LIM domain protein"/>
    <property type="match status" value="1"/>
</dbReference>
<dbReference type="CDD" id="cd08368">
    <property type="entry name" value="LIM"/>
    <property type="match status" value="3"/>
</dbReference>
<proteinExistence type="predicted"/>
<accession>A0A0D1Z120</accession>
<keyword evidence="3 4" id="KW-0440">LIM domain</keyword>
<dbReference type="Proteomes" id="UP000053259">
    <property type="component" value="Unassembled WGS sequence"/>
</dbReference>
<evidence type="ECO:0000313" key="8">
    <source>
        <dbReference type="Proteomes" id="UP000053259"/>
    </source>
</evidence>
<reference evidence="7 8" key="1">
    <citation type="submission" date="2015-01" db="EMBL/GenBank/DDBJ databases">
        <title>The Genome Sequence of Ochroconis gallopava CBS43764.</title>
        <authorList>
            <consortium name="The Broad Institute Genomics Platform"/>
            <person name="Cuomo C."/>
            <person name="de Hoog S."/>
            <person name="Gorbushina A."/>
            <person name="Stielow B."/>
            <person name="Teixiera M."/>
            <person name="Abouelleil A."/>
            <person name="Chapman S.B."/>
            <person name="Priest M."/>
            <person name="Young S.K."/>
            <person name="Wortman J."/>
            <person name="Nusbaum C."/>
            <person name="Birren B."/>
        </authorList>
    </citation>
    <scope>NUCLEOTIDE SEQUENCE [LARGE SCALE GENOMIC DNA]</scope>
    <source>
        <strain evidence="7 8">CBS 43764</strain>
    </source>
</reference>
<feature type="region of interest" description="Disordered" evidence="5">
    <location>
        <begin position="94"/>
        <end position="136"/>
    </location>
</feature>
<feature type="compositionally biased region" description="Basic and acidic residues" evidence="5">
    <location>
        <begin position="1"/>
        <end position="10"/>
    </location>
</feature>
<evidence type="ECO:0000313" key="7">
    <source>
        <dbReference type="EMBL" id="KIW06667.1"/>
    </source>
</evidence>
<feature type="compositionally biased region" description="Pro residues" evidence="5">
    <location>
        <begin position="553"/>
        <end position="566"/>
    </location>
</feature>
<dbReference type="AlphaFoldDB" id="A0A0D1Z120"/>
<dbReference type="PROSITE" id="PS00478">
    <property type="entry name" value="LIM_DOMAIN_1"/>
    <property type="match status" value="2"/>
</dbReference>
<protein>
    <recommendedName>
        <fullName evidence="6">LIM zinc-binding domain-containing protein</fullName>
    </recommendedName>
</protein>
<dbReference type="GO" id="GO:0001725">
    <property type="term" value="C:stress fiber"/>
    <property type="evidence" value="ECO:0007669"/>
    <property type="project" value="TreeGrafter"/>
</dbReference>
<dbReference type="HOGENOM" id="CLU_009967_0_0_1"/>
<feature type="compositionally biased region" description="Polar residues" evidence="5">
    <location>
        <begin position="47"/>
        <end position="56"/>
    </location>
</feature>
<dbReference type="SUPFAM" id="SSF57716">
    <property type="entry name" value="Glucocorticoid receptor-like (DNA-binding domain)"/>
    <property type="match status" value="3"/>
</dbReference>
<dbReference type="GO" id="GO:0003779">
    <property type="term" value="F:actin binding"/>
    <property type="evidence" value="ECO:0007669"/>
    <property type="project" value="TreeGrafter"/>
</dbReference>
<evidence type="ECO:0000256" key="2">
    <source>
        <dbReference type="ARBA" id="ARBA00022833"/>
    </source>
</evidence>
<keyword evidence="1 4" id="KW-0479">Metal-binding</keyword>
<dbReference type="GO" id="GO:0030695">
    <property type="term" value="F:GTPase regulator activity"/>
    <property type="evidence" value="ECO:0007669"/>
    <property type="project" value="UniProtKB-ARBA"/>
</dbReference>
<sequence length="929" mass="101855">MLRSKSKDRIGGSSGMYMSNRQMGEYLNDLRNNRPSRPTGARPPPSSFVSKRYSTSNLSQVPSAIDQFKKNEDISVDAPPRCSSAQSFYKPAFSATGSETRHASNASISKPMAGRPVAREPKSESAQGDVEGPMDELPYLERGQRWLERQEAHSLRRALEDMDLKEEKKIFDAARDEAAELVWKHQNPNVPFRNPDIQPSSYREHLRKGSTHARTASWAQAAQDIQAKQMKRRSRESSASRSISGGSKESSAPNSRAPSDGSLKVPESPLKPPEEETVNNERQPRKRSVQFVEPTSTSGDEPAPQQPKTGLRKLIRSRTPSPSKAIQPQMKGEEKKEETQEQGQSRVSSISVAARMASNAMPAHFRNPFSRARESKGKLSRINTEPMPATKPFDRFEIQRNPPSQSRNPIYTTNNVETCMQPASSEDGVKMKDGKEIRSDDIRKATSASLKDRSQKLPMPTVVSDCPERPIVSFQKGWKPKEVELKEEVSSATTKPNTHTRPDTEQPPPASVAAESYSKTASEKPLRIVEKKGSAPSTSGSMQVPGRERERTSPPPAPLVPPPQEPSFPGNNHNGAPSVPAISVSSAPPVPVIAVTNDAASVPTIAINNSNPLSTPKAPRSSPLPSIAVGESRPERPAVVNNSRAAPTIAINDAPSIAVTAPSISVSGPPISGSSTRPLPVPGGRPSPRHAASAPAGSAIRNSHITPTGRFHPRSTGALCANCALPIAGRIVSAAGVRFHPECFRCHHCNEGLECVAFYPEPESHRLDRINRIRDRMAGYDVGGSPEEDGDESLRFYCHLDYHEFFSPRCKSCKTPIEGEVVVACGAEWHVGHFFCAQCGDPFDDKTPFVERDGYAWCVNCHTNRYSTKCKKCRKPVTDMVVKALDAEWHEECFRCTECNGRFDDGRYFIRPGGTDPYCPACEEMRLKA</sequence>
<evidence type="ECO:0000256" key="3">
    <source>
        <dbReference type="ARBA" id="ARBA00023038"/>
    </source>
</evidence>
<evidence type="ECO:0000256" key="4">
    <source>
        <dbReference type="PROSITE-ProRule" id="PRU00125"/>
    </source>
</evidence>
<dbReference type="EMBL" id="KN847534">
    <property type="protein sequence ID" value="KIW06667.1"/>
    <property type="molecule type" value="Genomic_DNA"/>
</dbReference>
<name>A0A0D1Z120_9PEZI</name>
<feature type="region of interest" description="Disordered" evidence="5">
    <location>
        <begin position="1"/>
        <end position="56"/>
    </location>
</feature>
<feature type="compositionally biased region" description="Basic and acidic residues" evidence="5">
    <location>
        <begin position="521"/>
        <end position="533"/>
    </location>
</feature>
<feature type="domain" description="LIM zinc-binding" evidence="6">
    <location>
        <begin position="868"/>
        <end position="929"/>
    </location>
</feature>
<feature type="compositionally biased region" description="Low complexity" evidence="5">
    <location>
        <begin position="663"/>
        <end position="675"/>
    </location>
</feature>
<dbReference type="PROSITE" id="PS50023">
    <property type="entry name" value="LIM_DOMAIN_2"/>
    <property type="match status" value="2"/>
</dbReference>
<dbReference type="Pfam" id="PF00412">
    <property type="entry name" value="LIM"/>
    <property type="match status" value="3"/>
</dbReference>
<dbReference type="RefSeq" id="XP_016216536.1">
    <property type="nucleotide sequence ID" value="XM_016355400.1"/>
</dbReference>
<dbReference type="GO" id="GO:0030036">
    <property type="term" value="P:actin cytoskeleton organization"/>
    <property type="evidence" value="ECO:0007669"/>
    <property type="project" value="TreeGrafter"/>
</dbReference>
<evidence type="ECO:0000256" key="1">
    <source>
        <dbReference type="ARBA" id="ARBA00022723"/>
    </source>
</evidence>
<dbReference type="GO" id="GO:0046872">
    <property type="term" value="F:metal ion binding"/>
    <property type="evidence" value="ECO:0007669"/>
    <property type="project" value="UniProtKB-KW"/>
</dbReference>
<feature type="compositionally biased region" description="Low complexity" evidence="5">
    <location>
        <begin position="237"/>
        <end position="252"/>
    </location>
</feature>
<dbReference type="InterPro" id="IPR001781">
    <property type="entry name" value="Znf_LIM"/>
</dbReference>
<feature type="domain" description="LIM zinc-binding" evidence="6">
    <location>
        <begin position="718"/>
        <end position="808"/>
    </location>
</feature>
<evidence type="ECO:0000259" key="6">
    <source>
        <dbReference type="PROSITE" id="PS50023"/>
    </source>
</evidence>
<dbReference type="PANTHER" id="PTHR24214:SF38">
    <property type="entry name" value="PDZ AND LIM DOMAIN PROTEIN ZASP-RELATED"/>
    <property type="match status" value="1"/>
</dbReference>
<keyword evidence="8" id="KW-1185">Reference proteome</keyword>
<dbReference type="VEuPathDB" id="FungiDB:PV09_02373"/>
<feature type="compositionally biased region" description="Low complexity" evidence="5">
    <location>
        <begin position="689"/>
        <end position="701"/>
    </location>
</feature>
<dbReference type="InterPro" id="IPR050604">
    <property type="entry name" value="PDZ-LIM_domain"/>
</dbReference>
<dbReference type="OrthoDB" id="15567at2759"/>
<feature type="compositionally biased region" description="Polar residues" evidence="5">
    <location>
        <begin position="490"/>
        <end position="499"/>
    </location>
</feature>
<organism evidence="7 8">
    <name type="scientific">Verruconis gallopava</name>
    <dbReference type="NCBI Taxonomy" id="253628"/>
    <lineage>
        <taxon>Eukaryota</taxon>
        <taxon>Fungi</taxon>
        <taxon>Dikarya</taxon>
        <taxon>Ascomycota</taxon>
        <taxon>Pezizomycotina</taxon>
        <taxon>Dothideomycetes</taxon>
        <taxon>Pleosporomycetidae</taxon>
        <taxon>Venturiales</taxon>
        <taxon>Sympoventuriaceae</taxon>
        <taxon>Verruconis</taxon>
    </lineage>
</organism>
<dbReference type="GO" id="GO:0031941">
    <property type="term" value="C:filamentous actin"/>
    <property type="evidence" value="ECO:0007669"/>
    <property type="project" value="TreeGrafter"/>
</dbReference>
<dbReference type="GO" id="GO:0051371">
    <property type="term" value="F:muscle alpha-actinin binding"/>
    <property type="evidence" value="ECO:0007669"/>
    <property type="project" value="TreeGrafter"/>
</dbReference>
<feature type="compositionally biased region" description="Polar residues" evidence="5">
    <location>
        <begin position="401"/>
        <end position="424"/>
    </location>
</feature>
<dbReference type="GeneID" id="27310346"/>
<dbReference type="InParanoid" id="A0A0D1Z120"/>
<evidence type="ECO:0000256" key="5">
    <source>
        <dbReference type="SAM" id="MobiDB-lite"/>
    </source>
</evidence>